<evidence type="ECO:0000313" key="3">
    <source>
        <dbReference type="Proteomes" id="UP000507245"/>
    </source>
</evidence>
<dbReference type="PANTHER" id="PTHR28141">
    <property type="entry name" value="2',3'-CYCLIC-NUCLEOTIDE 3'-PHOSPHODIESTERASE"/>
    <property type="match status" value="1"/>
</dbReference>
<organism evidence="2 3">
    <name type="scientific">Prunus armeniaca</name>
    <name type="common">Apricot</name>
    <name type="synonym">Armeniaca vulgaris</name>
    <dbReference type="NCBI Taxonomy" id="36596"/>
    <lineage>
        <taxon>Eukaryota</taxon>
        <taxon>Viridiplantae</taxon>
        <taxon>Streptophyta</taxon>
        <taxon>Embryophyta</taxon>
        <taxon>Tracheophyta</taxon>
        <taxon>Spermatophyta</taxon>
        <taxon>Magnoliopsida</taxon>
        <taxon>eudicotyledons</taxon>
        <taxon>Gunneridae</taxon>
        <taxon>Pentapetalae</taxon>
        <taxon>rosids</taxon>
        <taxon>fabids</taxon>
        <taxon>Rosales</taxon>
        <taxon>Rosaceae</taxon>
        <taxon>Amygdaloideae</taxon>
        <taxon>Amygdaleae</taxon>
        <taxon>Prunus</taxon>
    </lineage>
</organism>
<dbReference type="InterPro" id="IPR012386">
    <property type="entry name" value="Cyclic-nucl_3Pdiesterase"/>
</dbReference>
<dbReference type="Gene3D" id="3.90.1140.10">
    <property type="entry name" value="Cyclic phosphodiesterase"/>
    <property type="match status" value="1"/>
</dbReference>
<name>A0A6J5XP42_PRUAR</name>
<protein>
    <recommendedName>
        <fullName evidence="4">RNA ligase/cyclic nucleotide phosphodiesterase family protein</fullName>
    </recommendedName>
</protein>
<dbReference type="InterPro" id="IPR009097">
    <property type="entry name" value="Cyclic_Pdiesterase"/>
</dbReference>
<proteinExistence type="predicted"/>
<gene>
    <name evidence="2" type="ORF">ORAREDHAP_LOCUS40433</name>
</gene>
<evidence type="ECO:0008006" key="4">
    <source>
        <dbReference type="Google" id="ProtNLM"/>
    </source>
</evidence>
<dbReference type="Proteomes" id="UP000507245">
    <property type="component" value="Unassembled WGS sequence"/>
</dbReference>
<keyword evidence="3" id="KW-1185">Reference proteome</keyword>
<feature type="region of interest" description="Disordered" evidence="1">
    <location>
        <begin position="1"/>
        <end position="23"/>
    </location>
</feature>
<dbReference type="SUPFAM" id="SSF55144">
    <property type="entry name" value="LigT-like"/>
    <property type="match status" value="1"/>
</dbReference>
<reference evidence="3" key="1">
    <citation type="journal article" date="2020" name="Genome Biol.">
        <title>Gamete binning: chromosome-level and haplotype-resolved genome assembly enabled by high-throughput single-cell sequencing of gamete genomes.</title>
        <authorList>
            <person name="Campoy J.A."/>
            <person name="Sun H."/>
            <person name="Goel M."/>
            <person name="Jiao W.-B."/>
            <person name="Folz-Donahue K."/>
            <person name="Wang N."/>
            <person name="Rubio M."/>
            <person name="Liu C."/>
            <person name="Kukat C."/>
            <person name="Ruiz D."/>
            <person name="Huettel B."/>
            <person name="Schneeberger K."/>
        </authorList>
    </citation>
    <scope>NUCLEOTIDE SEQUENCE [LARGE SCALE GENOMIC DNA]</scope>
    <source>
        <strain evidence="3">cv. Rojo Pasion</strain>
    </source>
</reference>
<feature type="compositionally biased region" description="Basic and acidic residues" evidence="1">
    <location>
        <begin position="1"/>
        <end position="11"/>
    </location>
</feature>
<evidence type="ECO:0000313" key="2">
    <source>
        <dbReference type="EMBL" id="CAB4315676.1"/>
    </source>
</evidence>
<dbReference type="EMBL" id="CAEKKB010000006">
    <property type="protein sequence ID" value="CAB4315676.1"/>
    <property type="molecule type" value="Genomic_DNA"/>
</dbReference>
<accession>A0A6J5XP42</accession>
<evidence type="ECO:0000256" key="1">
    <source>
        <dbReference type="SAM" id="MobiDB-lite"/>
    </source>
</evidence>
<dbReference type="PANTHER" id="PTHR28141:SF1">
    <property type="entry name" value="2',3'-CYCLIC-NUCLEOTIDE 3'-PHOSPHODIESTERASE"/>
    <property type="match status" value="1"/>
</dbReference>
<sequence length="102" mass="11784">MPRPPDSERNHNPFHRQSPLMRDSVAKNIYSSSSCSRKPRCAEKMHRYAVWPIPPDDVVRRIKKVMESLRAEFYGPQIDPHMTILGSILLSQERAVVLEKDG</sequence>
<dbReference type="GO" id="GO:0009187">
    <property type="term" value="P:cyclic nucleotide metabolic process"/>
    <property type="evidence" value="ECO:0007669"/>
    <property type="project" value="TreeGrafter"/>
</dbReference>
<dbReference type="GO" id="GO:0004113">
    <property type="term" value="F:2',3'-cyclic-nucleotide 3'-phosphodiesterase activity"/>
    <property type="evidence" value="ECO:0007669"/>
    <property type="project" value="TreeGrafter"/>
</dbReference>
<dbReference type="AlphaFoldDB" id="A0A6J5XP42"/>